<dbReference type="OrthoDB" id="1018at2157"/>
<dbReference type="InterPro" id="IPR013216">
    <property type="entry name" value="Methyltransf_11"/>
</dbReference>
<dbReference type="STRING" id="368408.Tpen_1234"/>
<dbReference type="HOGENOM" id="CLU_1599103_0_0_2"/>
<dbReference type="eggNOG" id="arCOG01773">
    <property type="taxonomic scope" value="Archaea"/>
</dbReference>
<name>A1RZK2_THEPD</name>
<dbReference type="AlphaFoldDB" id="A1RZK2"/>
<proteinExistence type="predicted"/>
<dbReference type="GeneID" id="4601166"/>
<evidence type="ECO:0000259" key="1">
    <source>
        <dbReference type="Pfam" id="PF08241"/>
    </source>
</evidence>
<reference evidence="3" key="1">
    <citation type="journal article" date="2008" name="J. Bacteriol.">
        <title>Genome sequence of Thermofilum pendens reveals an exceptional loss of biosynthetic pathways without genome reduction.</title>
        <authorList>
            <person name="Anderson I."/>
            <person name="Rodriguez J."/>
            <person name="Susanti D."/>
            <person name="Porat I."/>
            <person name="Reich C."/>
            <person name="Ulrich L.E."/>
            <person name="Elkins J.G."/>
            <person name="Mavromatis K."/>
            <person name="Lykidis A."/>
            <person name="Kim E."/>
            <person name="Thompson L.S."/>
            <person name="Nolan M."/>
            <person name="Land M."/>
            <person name="Copeland A."/>
            <person name="Lapidus A."/>
            <person name="Lucas S."/>
            <person name="Detter C."/>
            <person name="Zhulin I.B."/>
            <person name="Olsen G.J."/>
            <person name="Whitman W."/>
            <person name="Mukhopadhyay B."/>
            <person name="Bristow J."/>
            <person name="Kyrpides N."/>
        </authorList>
    </citation>
    <scope>NUCLEOTIDE SEQUENCE [LARGE SCALE GENOMIC DNA]</scope>
    <source>
        <strain evidence="3">DSM 2475 / Hrk 5</strain>
    </source>
</reference>
<accession>A1RZK2</accession>
<dbReference type="Gene3D" id="3.40.50.150">
    <property type="entry name" value="Vaccinia Virus protein VP39"/>
    <property type="match status" value="1"/>
</dbReference>
<keyword evidence="3" id="KW-1185">Reference proteome</keyword>
<gene>
    <name evidence="2" type="ordered locus">Tpen_1234</name>
</gene>
<dbReference type="GO" id="GO:0008757">
    <property type="term" value="F:S-adenosylmethionine-dependent methyltransferase activity"/>
    <property type="evidence" value="ECO:0007669"/>
    <property type="project" value="InterPro"/>
</dbReference>
<feature type="domain" description="Methyltransferase type 11" evidence="1">
    <location>
        <begin position="66"/>
        <end position="114"/>
    </location>
</feature>
<organism evidence="2 3">
    <name type="scientific">Thermofilum pendens (strain DSM 2475 / Hrk 5)</name>
    <dbReference type="NCBI Taxonomy" id="368408"/>
    <lineage>
        <taxon>Archaea</taxon>
        <taxon>Thermoproteota</taxon>
        <taxon>Thermoprotei</taxon>
        <taxon>Thermofilales</taxon>
        <taxon>Thermofilaceae</taxon>
        <taxon>Thermofilum</taxon>
    </lineage>
</organism>
<evidence type="ECO:0000313" key="3">
    <source>
        <dbReference type="Proteomes" id="UP000000641"/>
    </source>
</evidence>
<dbReference type="Proteomes" id="UP000000641">
    <property type="component" value="Chromosome"/>
</dbReference>
<dbReference type="SUPFAM" id="SSF53335">
    <property type="entry name" value="S-adenosyl-L-methionine-dependent methyltransferases"/>
    <property type="match status" value="1"/>
</dbReference>
<evidence type="ECO:0000313" key="2">
    <source>
        <dbReference type="EMBL" id="ABL78632.1"/>
    </source>
</evidence>
<dbReference type="RefSeq" id="WP_011752897.1">
    <property type="nucleotide sequence ID" value="NC_008698.1"/>
</dbReference>
<dbReference type="EMBL" id="CP000505">
    <property type="protein sequence ID" value="ABL78632.1"/>
    <property type="molecule type" value="Genomic_DNA"/>
</dbReference>
<protein>
    <recommendedName>
        <fullName evidence="1">Methyltransferase type 11 domain-containing protein</fullName>
    </recommendedName>
</protein>
<dbReference type="Pfam" id="PF08241">
    <property type="entry name" value="Methyltransf_11"/>
    <property type="match status" value="1"/>
</dbReference>
<dbReference type="EnsemblBacteria" id="ABL78632">
    <property type="protein sequence ID" value="ABL78632"/>
    <property type="gene ID" value="Tpen_1234"/>
</dbReference>
<dbReference type="KEGG" id="tpe:Tpen_1234"/>
<dbReference type="InterPro" id="IPR029063">
    <property type="entry name" value="SAM-dependent_MTases_sf"/>
</dbReference>
<sequence length="166" mass="17593">MLLKDVLADVASIAARDATPRVALVLPAPPAYRVLPLESLPEGLDAYVVIEPSGSPRGLPEGAAAVYAEALRLPFREGSVGLLLCFACIERADELEGFLKEACRVLGAGGRLVIGGLTPSSRLMIPGSGEGWPPGLFAKVAAKHLSCMDLRVSKDYFVASCRCMRR</sequence>